<dbReference type="Proteomes" id="UP000253919">
    <property type="component" value="Unassembled WGS sequence"/>
</dbReference>
<protein>
    <submittedName>
        <fullName evidence="1">Uncharacterized protein</fullName>
    </submittedName>
</protein>
<evidence type="ECO:0000313" key="2">
    <source>
        <dbReference type="Proteomes" id="UP000253919"/>
    </source>
</evidence>
<evidence type="ECO:0000313" key="1">
    <source>
        <dbReference type="EMBL" id="RDC65119.1"/>
    </source>
</evidence>
<comment type="caution">
    <text evidence="1">The sequence shown here is derived from an EMBL/GenBank/DDBJ whole genome shotgun (WGS) entry which is preliminary data.</text>
</comment>
<dbReference type="EMBL" id="QASA01000001">
    <property type="protein sequence ID" value="RDC65119.1"/>
    <property type="molecule type" value="Genomic_DNA"/>
</dbReference>
<dbReference type="OrthoDB" id="655382at2"/>
<gene>
    <name evidence="1" type="ORF">AHMF7616_03749</name>
</gene>
<accession>A0A369QQJ6</accession>
<proteinExistence type="predicted"/>
<dbReference type="AlphaFoldDB" id="A0A369QQJ6"/>
<organism evidence="1 2">
    <name type="scientific">Adhaeribacter pallidiroseus</name>
    <dbReference type="NCBI Taxonomy" id="2072847"/>
    <lineage>
        <taxon>Bacteria</taxon>
        <taxon>Pseudomonadati</taxon>
        <taxon>Bacteroidota</taxon>
        <taxon>Cytophagia</taxon>
        <taxon>Cytophagales</taxon>
        <taxon>Hymenobacteraceae</taxon>
        <taxon>Adhaeribacter</taxon>
    </lineage>
</organism>
<reference evidence="1 2" key="1">
    <citation type="submission" date="2018-04" db="EMBL/GenBank/DDBJ databases">
        <title>Adhaeribacter sp. HMF7616 genome sequencing and assembly.</title>
        <authorList>
            <person name="Kang H."/>
            <person name="Kang J."/>
            <person name="Cha I."/>
            <person name="Kim H."/>
            <person name="Joh K."/>
        </authorList>
    </citation>
    <scope>NUCLEOTIDE SEQUENCE [LARGE SCALE GENOMIC DNA]</scope>
    <source>
        <strain evidence="1 2">HMF7616</strain>
    </source>
</reference>
<sequence length="109" mass="12959">MRPGFYDLLVNGKTQVLAKRTKRMFEDATPRGMEGEFIIEDRFFIRMNNQYYPVSNKKTILKVFNTTKKELQKYSRAQHLNFKKQNRESSLIKLVQYYDTLSAQIPEAN</sequence>
<dbReference type="RefSeq" id="WP_115374183.1">
    <property type="nucleotide sequence ID" value="NZ_QASA01000001.1"/>
</dbReference>
<keyword evidence="2" id="KW-1185">Reference proteome</keyword>
<name>A0A369QQJ6_9BACT</name>